<evidence type="ECO:0000259" key="5">
    <source>
        <dbReference type="Pfam" id="PF04577"/>
    </source>
</evidence>
<dbReference type="PANTHER" id="PTHR20961">
    <property type="entry name" value="GLYCOSYLTRANSFERASE"/>
    <property type="match status" value="1"/>
</dbReference>
<evidence type="ECO:0000256" key="4">
    <source>
        <dbReference type="SAM" id="Phobius"/>
    </source>
</evidence>
<keyword evidence="3" id="KW-0325">Glycoprotein</keyword>
<name>A0AAE0W7L6_9BIVA</name>
<dbReference type="InterPro" id="IPR049625">
    <property type="entry name" value="Glyco_transf_61_cat"/>
</dbReference>
<reference evidence="6" key="1">
    <citation type="journal article" date="2021" name="Genome Biol. Evol.">
        <title>A High-Quality Reference Genome for a Parasitic Bivalve with Doubly Uniparental Inheritance (Bivalvia: Unionida).</title>
        <authorList>
            <person name="Smith C.H."/>
        </authorList>
    </citation>
    <scope>NUCLEOTIDE SEQUENCE</scope>
    <source>
        <strain evidence="6">CHS0354</strain>
    </source>
</reference>
<dbReference type="InterPro" id="IPR007657">
    <property type="entry name" value="Glycosyltransferase_61"/>
</dbReference>
<evidence type="ECO:0000313" key="7">
    <source>
        <dbReference type="Proteomes" id="UP001195483"/>
    </source>
</evidence>
<reference evidence="6" key="2">
    <citation type="journal article" date="2021" name="Genome Biol. Evol.">
        <title>Developing a high-quality reference genome for a parasitic bivalve with doubly uniparental inheritance (Bivalvia: Unionida).</title>
        <authorList>
            <person name="Smith C.H."/>
        </authorList>
    </citation>
    <scope>NUCLEOTIDE SEQUENCE</scope>
    <source>
        <strain evidence="6">CHS0354</strain>
        <tissue evidence="6">Mantle</tissue>
    </source>
</reference>
<reference evidence="6" key="3">
    <citation type="submission" date="2023-05" db="EMBL/GenBank/DDBJ databases">
        <authorList>
            <person name="Smith C.H."/>
        </authorList>
    </citation>
    <scope>NUCLEOTIDE SEQUENCE</scope>
    <source>
        <strain evidence="6">CHS0354</strain>
        <tissue evidence="6">Mantle</tissue>
    </source>
</reference>
<dbReference type="Pfam" id="PF04577">
    <property type="entry name" value="Glyco_transf_61"/>
    <property type="match status" value="1"/>
</dbReference>
<keyword evidence="4" id="KW-1133">Transmembrane helix</keyword>
<sequence>MSLSALSFHRVYYALRKNLKIATVVIVILCLNAGAYFLYSEGYPKQIRNTEIVSRKSSTVWTTDYMFVEQSQLIQSSLESNARIALVAQKNLKETKAYDCSLECYSAISKNKTSKEFAFFMQNFTLTYPLLSWTKISNQQIFCDGSLEIINNRFAKLSDVVMFPYRRNLTMPVAKGGESFQHVRVNTNEKEVYDFLPGFWEIYCNEFVNIPKTNLDIPWLDLLRLKIIDGKDDKIHNRTRAVDLSARQKYIMHHLRDKTTLIVKKFTVALERVDYDNMYSSMNYMFSIFILMVTFRQQPNNVCIIFLDGHPASDLDLVFETLYGPIMRLGHLASPVVFTNLVWMMTDRQSILNQYNTPLIPYLNEFREFILQQYGIQQNRSNICPSLKITIVWRRDKPYSFRKFLNPRQHGVRVERKILNEKEILSAISSNFTEHCVRGYLLETMQFEAQLRIIQDTDILIGMHGAGLTLALFLPQHAGVLEFFPKDWRETRPWSPLFQAISRWRHLHYLSWQNDKETGNLPYDFTYIPVEVIIQMVSRMTNNICH</sequence>
<dbReference type="AlphaFoldDB" id="A0AAE0W7L6"/>
<evidence type="ECO:0000256" key="2">
    <source>
        <dbReference type="ARBA" id="ARBA00022679"/>
    </source>
</evidence>
<organism evidence="6 7">
    <name type="scientific">Potamilus streckersoni</name>
    <dbReference type="NCBI Taxonomy" id="2493646"/>
    <lineage>
        <taxon>Eukaryota</taxon>
        <taxon>Metazoa</taxon>
        <taxon>Spiralia</taxon>
        <taxon>Lophotrochozoa</taxon>
        <taxon>Mollusca</taxon>
        <taxon>Bivalvia</taxon>
        <taxon>Autobranchia</taxon>
        <taxon>Heteroconchia</taxon>
        <taxon>Palaeoheterodonta</taxon>
        <taxon>Unionida</taxon>
        <taxon>Unionoidea</taxon>
        <taxon>Unionidae</taxon>
        <taxon>Ambleminae</taxon>
        <taxon>Lampsilini</taxon>
        <taxon>Potamilus</taxon>
    </lineage>
</organism>
<accession>A0AAE0W7L6</accession>
<protein>
    <recommendedName>
        <fullName evidence="5">Glycosyltransferase 61 catalytic domain-containing protein</fullName>
    </recommendedName>
</protein>
<keyword evidence="7" id="KW-1185">Reference proteome</keyword>
<evidence type="ECO:0000256" key="3">
    <source>
        <dbReference type="ARBA" id="ARBA00023180"/>
    </source>
</evidence>
<keyword evidence="4" id="KW-0472">Membrane</keyword>
<dbReference type="Proteomes" id="UP001195483">
    <property type="component" value="Unassembled WGS sequence"/>
</dbReference>
<feature type="domain" description="Glycosyltransferase 61 catalytic" evidence="5">
    <location>
        <begin position="362"/>
        <end position="481"/>
    </location>
</feature>
<keyword evidence="4" id="KW-0812">Transmembrane</keyword>
<evidence type="ECO:0000256" key="1">
    <source>
        <dbReference type="ARBA" id="ARBA00022676"/>
    </source>
</evidence>
<feature type="transmembrane region" description="Helical" evidence="4">
    <location>
        <begin position="21"/>
        <end position="39"/>
    </location>
</feature>
<keyword evidence="1" id="KW-0328">Glycosyltransferase</keyword>
<gene>
    <name evidence="6" type="ORF">CHS0354_009375</name>
</gene>
<evidence type="ECO:0000313" key="6">
    <source>
        <dbReference type="EMBL" id="KAK3603392.1"/>
    </source>
</evidence>
<keyword evidence="2" id="KW-0808">Transferase</keyword>
<dbReference type="GO" id="GO:0016757">
    <property type="term" value="F:glycosyltransferase activity"/>
    <property type="evidence" value="ECO:0007669"/>
    <property type="project" value="UniProtKB-KW"/>
</dbReference>
<proteinExistence type="predicted"/>
<dbReference type="EMBL" id="JAEAOA010000609">
    <property type="protein sequence ID" value="KAK3603392.1"/>
    <property type="molecule type" value="Genomic_DNA"/>
</dbReference>
<comment type="caution">
    <text evidence="6">The sequence shown here is derived from an EMBL/GenBank/DDBJ whole genome shotgun (WGS) entry which is preliminary data.</text>
</comment>